<evidence type="ECO:0000313" key="6">
    <source>
        <dbReference type="EMBL" id="CAK9015452.1"/>
    </source>
</evidence>
<feature type="compositionally biased region" description="Acidic residues" evidence="4">
    <location>
        <begin position="1011"/>
        <end position="1027"/>
    </location>
</feature>
<evidence type="ECO:0000256" key="4">
    <source>
        <dbReference type="SAM" id="MobiDB-lite"/>
    </source>
</evidence>
<dbReference type="InterPro" id="IPR036188">
    <property type="entry name" value="FAD/NAD-bd_sf"/>
</dbReference>
<proteinExistence type="predicted"/>
<keyword evidence="1" id="KW-0560">Oxidoreductase</keyword>
<gene>
    <name evidence="6" type="ORF">SCF082_LOCUS12764</name>
</gene>
<dbReference type="SUPFAM" id="SSF47095">
    <property type="entry name" value="HMG-box"/>
    <property type="match status" value="1"/>
</dbReference>
<feature type="region of interest" description="Disordered" evidence="4">
    <location>
        <begin position="992"/>
        <end position="1048"/>
    </location>
</feature>
<feature type="compositionally biased region" description="Basic and acidic residues" evidence="4">
    <location>
        <begin position="150"/>
        <end position="169"/>
    </location>
</feature>
<dbReference type="InterPro" id="IPR001005">
    <property type="entry name" value="SANT/Myb"/>
</dbReference>
<protein>
    <submittedName>
        <fullName evidence="6">6-hydroxynicotinate 3-monooxygenase (6-HNA monooxygenase) (Nicotinate degradation protein C)</fullName>
    </submittedName>
</protein>
<dbReference type="InterPro" id="IPR036910">
    <property type="entry name" value="HMG_box_dom_sf"/>
</dbReference>
<dbReference type="SMART" id="SM00398">
    <property type="entry name" value="HMG"/>
    <property type="match status" value="1"/>
</dbReference>
<keyword evidence="2" id="KW-0503">Monooxygenase</keyword>
<dbReference type="InterPro" id="IPR039467">
    <property type="entry name" value="TFIIIB_B''_Myb"/>
</dbReference>
<dbReference type="SUPFAM" id="SSF51905">
    <property type="entry name" value="FAD/NAD(P)-binding domain"/>
    <property type="match status" value="1"/>
</dbReference>
<dbReference type="Gene3D" id="1.10.30.10">
    <property type="entry name" value="High mobility group box domain"/>
    <property type="match status" value="1"/>
</dbReference>
<dbReference type="InterPro" id="IPR009071">
    <property type="entry name" value="HMG_box_dom"/>
</dbReference>
<dbReference type="EMBL" id="CAXAMM010007803">
    <property type="protein sequence ID" value="CAK9015452.1"/>
    <property type="molecule type" value="Genomic_DNA"/>
</dbReference>
<name>A0ABP0JM20_9DINO</name>
<dbReference type="SMART" id="SM00717">
    <property type="entry name" value="SANT"/>
    <property type="match status" value="1"/>
</dbReference>
<feature type="region of interest" description="Disordered" evidence="4">
    <location>
        <begin position="1"/>
        <end position="32"/>
    </location>
</feature>
<feature type="region of interest" description="Disordered" evidence="4">
    <location>
        <begin position="200"/>
        <end position="225"/>
    </location>
</feature>
<dbReference type="Pfam" id="PF15963">
    <property type="entry name" value="Myb_DNA-bind_7"/>
    <property type="match status" value="1"/>
</dbReference>
<dbReference type="SUPFAM" id="SSF46689">
    <property type="entry name" value="Homeodomain-like"/>
    <property type="match status" value="1"/>
</dbReference>
<feature type="domain" description="HMG box" evidence="5">
    <location>
        <begin position="71"/>
        <end position="133"/>
    </location>
</feature>
<dbReference type="PROSITE" id="PS50118">
    <property type="entry name" value="HMG_BOX_2"/>
    <property type="match status" value="1"/>
</dbReference>
<reference evidence="6 7" key="1">
    <citation type="submission" date="2024-02" db="EMBL/GenBank/DDBJ databases">
        <authorList>
            <person name="Chen Y."/>
            <person name="Shah S."/>
            <person name="Dougan E. K."/>
            <person name="Thang M."/>
            <person name="Chan C."/>
        </authorList>
    </citation>
    <scope>NUCLEOTIDE SEQUENCE [LARGE SCALE GENOMIC DNA]</scope>
</reference>
<evidence type="ECO:0000256" key="3">
    <source>
        <dbReference type="PROSITE-ProRule" id="PRU00267"/>
    </source>
</evidence>
<keyword evidence="3" id="KW-0238">DNA-binding</keyword>
<dbReference type="PANTHER" id="PTHR13789">
    <property type="entry name" value="MONOOXYGENASE"/>
    <property type="match status" value="1"/>
</dbReference>
<keyword evidence="3" id="KW-0539">Nucleus</keyword>
<dbReference type="CDD" id="cd00167">
    <property type="entry name" value="SANT"/>
    <property type="match status" value="1"/>
</dbReference>
<dbReference type="PANTHER" id="PTHR13789:SF309">
    <property type="entry name" value="PUTATIVE (AFU_ORTHOLOGUE AFUA_6G14510)-RELATED"/>
    <property type="match status" value="1"/>
</dbReference>
<keyword evidence="7" id="KW-1185">Reference proteome</keyword>
<dbReference type="Proteomes" id="UP001642464">
    <property type="component" value="Unassembled WGS sequence"/>
</dbReference>
<dbReference type="InterPro" id="IPR009057">
    <property type="entry name" value="Homeodomain-like_sf"/>
</dbReference>
<feature type="compositionally biased region" description="Acidic residues" evidence="4">
    <location>
        <begin position="20"/>
        <end position="32"/>
    </location>
</feature>
<dbReference type="PRINTS" id="PR00420">
    <property type="entry name" value="RNGMNOXGNASE"/>
</dbReference>
<accession>A0ABP0JM20</accession>
<dbReference type="Gene3D" id="1.10.10.60">
    <property type="entry name" value="Homeodomain-like"/>
    <property type="match status" value="1"/>
</dbReference>
<dbReference type="InterPro" id="IPR050493">
    <property type="entry name" value="FAD-dep_Monooxygenase_BioMet"/>
</dbReference>
<organism evidence="6 7">
    <name type="scientific">Durusdinium trenchii</name>
    <dbReference type="NCBI Taxonomy" id="1381693"/>
    <lineage>
        <taxon>Eukaryota</taxon>
        <taxon>Sar</taxon>
        <taxon>Alveolata</taxon>
        <taxon>Dinophyceae</taxon>
        <taxon>Suessiales</taxon>
        <taxon>Symbiodiniaceae</taxon>
        <taxon>Durusdinium</taxon>
    </lineage>
</organism>
<feature type="compositionally biased region" description="Basic residues" evidence="4">
    <location>
        <begin position="171"/>
        <end position="180"/>
    </location>
</feature>
<evidence type="ECO:0000256" key="1">
    <source>
        <dbReference type="ARBA" id="ARBA00023002"/>
    </source>
</evidence>
<comment type="caution">
    <text evidence="6">The sequence shown here is derived from an EMBL/GenBank/DDBJ whole genome shotgun (WGS) entry which is preliminary data.</text>
</comment>
<dbReference type="InterPro" id="IPR002938">
    <property type="entry name" value="FAD-bd"/>
</dbReference>
<evidence type="ECO:0000256" key="2">
    <source>
        <dbReference type="ARBA" id="ARBA00023033"/>
    </source>
</evidence>
<dbReference type="Gene3D" id="3.50.50.60">
    <property type="entry name" value="FAD/NAD(P)-binding domain"/>
    <property type="match status" value="1"/>
</dbReference>
<dbReference type="Pfam" id="PF01494">
    <property type="entry name" value="FAD_binding_3"/>
    <property type="match status" value="1"/>
</dbReference>
<evidence type="ECO:0000259" key="5">
    <source>
        <dbReference type="PROSITE" id="PS50118"/>
    </source>
</evidence>
<feature type="region of interest" description="Disordered" evidence="4">
    <location>
        <begin position="134"/>
        <end position="180"/>
    </location>
</feature>
<evidence type="ECO:0000313" key="7">
    <source>
        <dbReference type="Proteomes" id="UP001642464"/>
    </source>
</evidence>
<sequence>MKRLRKSQDGPAAAPAGEVKEEEEDDEDDEIEEVSMQVVLADQVECKEEKVKVKRKRAKAKAAPRGKLRKPKLPQFAFEKFREEVKENDEEEEPSLPELVTRWKAMSDEERGRFIQLAEEDRRRFEREYEEWREERAQLGKPEPALQALLEKRRSTLERKLNRSEEPPKKLVSKKRAPKNFPKRPVNSAYSLFCSEQPKMSALPEEEAPEPVPSEEGVAEDAQKAKQRRSAGRLVALQKAWSALSDEEWRWRNQQVFDSKAVDCRYFSTSQDILSLGVMEASPVKVAIIGAGLGGLTLAKTLVEGSGVEVCLYEAWDQWKVRGGALGLAAGERILKSFGLGEKLEAVANHGQDLQVHFGANGKRLGSLDFTGCMAMRTDLQKLLVDSLPPQIIKLGHKVTDIVEGDEEVLLTFENGATASAHLVVAADGIHSFVRQRVFGKDSPIFTGFRMLYSVSTKPYRPNPSINNIHWMEVDGVGYGILELTAGQDSSRHDICALILQSKEEVTDRWDSTMVRERFEQVAQQLGDLAVLKTAVENSEVCFDWGIYRSPERETWISPKGRTVLLGDAAHATAPFMGQGANMAMHDAYCLGQILLNPKISLSDGLQLYESSRKAHCESVVARSSIMGQVHTAAGLKASLRNTFLSSIVLPSMQSVLSTDPTEQKPWDTAKKPSSLVNCASGVALAKSDRSHQEKRGYAVRAAEVGNAPVVDRGIIRDQERFRRELEAWRKDPANEELVNLEFVEKASKFGRKASAKQQKLPRPRVKRSELVVRPARDEEIFFDILTGTQAFAAKERAAHARETAEKRHVDETGEDALPDSGPAFAMENAEQDDAVDDLLGDLLAVEETFEVGPASAFGSSVPQAAGLGPQLCLDESGNIVLNQSSLSQNVNAQGPFEEASATVQEAVSQYAGAFKKTPSCKWTSSETELFYEALSLYGTDLFLVQTFFRNKSAGQIKTKYQKEMKRNPHLVEEALTVNAKRLTKETFERLHGKIDTSKHYKPPPSPQPGDEPEPDPAMPEEEDDMADLGGMPPPEPEYCAEDESLTTNRLMALFD</sequence>
<feature type="DNA-binding region" description="HMG box" evidence="3">
    <location>
        <begin position="71"/>
        <end position="133"/>
    </location>
</feature>